<evidence type="ECO:0000259" key="3">
    <source>
        <dbReference type="Pfam" id="PF04216"/>
    </source>
</evidence>
<dbReference type="PIRSF" id="PIRSF018296">
    <property type="entry name" value="Format_dh_formtn"/>
    <property type="match status" value="1"/>
</dbReference>
<evidence type="ECO:0000313" key="6">
    <source>
        <dbReference type="EMBL" id="MDF3838686.1"/>
    </source>
</evidence>
<dbReference type="CDD" id="cd16341">
    <property type="entry name" value="FdhE"/>
    <property type="match status" value="1"/>
</dbReference>
<comment type="function">
    <text evidence="2">Necessary for formate dehydrogenase activity.</text>
</comment>
<feature type="domain" description="FdhE central" evidence="4">
    <location>
        <begin position="187"/>
        <end position="225"/>
    </location>
</feature>
<dbReference type="InterPro" id="IPR006452">
    <property type="entry name" value="Formate_DH_accessory"/>
</dbReference>
<dbReference type="PANTHER" id="PTHR37689">
    <property type="entry name" value="PROTEIN FDHE"/>
    <property type="match status" value="1"/>
</dbReference>
<dbReference type="RefSeq" id="WP_276268582.1">
    <property type="nucleotide sequence ID" value="NZ_JARJLM010000620.1"/>
</dbReference>
<gene>
    <name evidence="2 6" type="primary">fdhE</name>
    <name evidence="6" type="ORF">P3W85_37985</name>
</gene>
<reference evidence="6 7" key="1">
    <citation type="submission" date="2023-03" db="EMBL/GenBank/DDBJ databases">
        <title>Draft assemblies of triclosan tolerant bacteria isolated from returned activated sludge.</title>
        <authorList>
            <person name="Van Hamelsveld S."/>
        </authorList>
    </citation>
    <scope>NUCLEOTIDE SEQUENCE [LARGE SCALE GENOMIC DNA]</scope>
    <source>
        <strain evidence="6 7">GW210010_S58</strain>
    </source>
</reference>
<dbReference type="InterPro" id="IPR056797">
    <property type="entry name" value="FdhE_central"/>
</dbReference>
<dbReference type="Proteomes" id="UP001216674">
    <property type="component" value="Unassembled WGS sequence"/>
</dbReference>
<feature type="domain" description="FdhE N-terminal" evidence="3">
    <location>
        <begin position="21"/>
        <end position="179"/>
    </location>
</feature>
<dbReference type="HAMAP" id="MF_00611">
    <property type="entry name" value="FdeH"/>
    <property type="match status" value="1"/>
</dbReference>
<accession>A0ABT6B1C6</accession>
<dbReference type="Pfam" id="PF04216">
    <property type="entry name" value="FdhE_N"/>
    <property type="match status" value="1"/>
</dbReference>
<evidence type="ECO:0000313" key="7">
    <source>
        <dbReference type="Proteomes" id="UP001216674"/>
    </source>
</evidence>
<comment type="similarity">
    <text evidence="2">Belongs to the FdhE family.</text>
</comment>
<feature type="domain" description="FdhE C-terminal" evidence="5">
    <location>
        <begin position="226"/>
        <end position="313"/>
    </location>
</feature>
<evidence type="ECO:0000259" key="5">
    <source>
        <dbReference type="Pfam" id="PF24860"/>
    </source>
</evidence>
<evidence type="ECO:0000259" key="4">
    <source>
        <dbReference type="Pfam" id="PF24859"/>
    </source>
</evidence>
<sequence>MVQRILQPHEIESLDHVALARLRLPLRTETFLARAQRLRQLAGGHPIGAYLELMATLAETQHDIAQSLAVPPPDQDAIRLAQAHRMPPLAAAGGQGQPAWRAALAALLNRLERQDGLPEAVAATLARLAALPPQTLEAQAQALLAGRAAEADCAIAPFLMAALQVSWTSQASQLAERDVPDLDVPGVCPVCGTLPVASIVRIGGRYQGLRYLHCALCASEWHMVRVKCTHCESTEGIGYHIVEGVEGAGANQQDASNCAVKAESCDHCHTYRKICYMEKDPLVEPVADDLASLALDLLMGEAGYARSSGNPMLWQGMEDAEHTENTED</sequence>
<dbReference type="NCBIfam" id="TIGR01562">
    <property type="entry name" value="FdhE"/>
    <property type="match status" value="1"/>
</dbReference>
<dbReference type="Gene3D" id="3.90.1670.10">
    <property type="entry name" value="FdhE-like domain"/>
    <property type="match status" value="1"/>
</dbReference>
<keyword evidence="1 2" id="KW-0963">Cytoplasm</keyword>
<keyword evidence="7" id="KW-1185">Reference proteome</keyword>
<evidence type="ECO:0000256" key="2">
    <source>
        <dbReference type="HAMAP-Rule" id="MF_00611"/>
    </source>
</evidence>
<name>A0ABT6B1C6_9BURK</name>
<dbReference type="PANTHER" id="PTHR37689:SF1">
    <property type="entry name" value="PROTEIN FDHE"/>
    <property type="match status" value="1"/>
</dbReference>
<protein>
    <recommendedName>
        <fullName evidence="2">Protein FdhE homolog</fullName>
    </recommendedName>
</protein>
<evidence type="ECO:0000256" key="1">
    <source>
        <dbReference type="ARBA" id="ARBA00022490"/>
    </source>
</evidence>
<dbReference type="Pfam" id="PF24860">
    <property type="entry name" value="FdhE_C"/>
    <property type="match status" value="1"/>
</dbReference>
<dbReference type="InterPro" id="IPR056774">
    <property type="entry name" value="FdhE_N"/>
</dbReference>
<comment type="caution">
    <text evidence="6">The sequence shown here is derived from an EMBL/GenBank/DDBJ whole genome shotgun (WGS) entry which is preliminary data.</text>
</comment>
<dbReference type="InterPro" id="IPR024064">
    <property type="entry name" value="FdhE-like_sf"/>
</dbReference>
<dbReference type="EMBL" id="JARJLM010000620">
    <property type="protein sequence ID" value="MDF3838686.1"/>
    <property type="molecule type" value="Genomic_DNA"/>
</dbReference>
<comment type="subcellular location">
    <subcellularLocation>
        <location evidence="2">Cytoplasm</location>
    </subcellularLocation>
</comment>
<proteinExistence type="inferred from homology"/>
<organism evidence="6 7">
    <name type="scientific">Cupriavidus basilensis</name>
    <dbReference type="NCBI Taxonomy" id="68895"/>
    <lineage>
        <taxon>Bacteria</taxon>
        <taxon>Pseudomonadati</taxon>
        <taxon>Pseudomonadota</taxon>
        <taxon>Betaproteobacteria</taxon>
        <taxon>Burkholderiales</taxon>
        <taxon>Burkholderiaceae</taxon>
        <taxon>Cupriavidus</taxon>
    </lineage>
</organism>
<dbReference type="Pfam" id="PF24859">
    <property type="entry name" value="FdhE_central"/>
    <property type="match status" value="1"/>
</dbReference>
<dbReference type="InterPro" id="IPR056796">
    <property type="entry name" value="FdhE_C"/>
</dbReference>
<dbReference type="SUPFAM" id="SSF144020">
    <property type="entry name" value="FdhE-like"/>
    <property type="match status" value="1"/>
</dbReference>